<protein>
    <recommendedName>
        <fullName evidence="4">TonB C-terminal domain-containing protein</fullName>
    </recommendedName>
</protein>
<dbReference type="EMBL" id="QGDC01000006">
    <property type="protein sequence ID" value="RCH54508.1"/>
    <property type="molecule type" value="Genomic_DNA"/>
</dbReference>
<evidence type="ECO:0000313" key="2">
    <source>
        <dbReference type="EMBL" id="RCH54508.1"/>
    </source>
</evidence>
<gene>
    <name evidence="2" type="ORF">DJ568_11835</name>
</gene>
<dbReference type="OrthoDB" id="794739at2"/>
<feature type="signal peptide" evidence="1">
    <location>
        <begin position="1"/>
        <end position="19"/>
    </location>
</feature>
<dbReference type="Proteomes" id="UP000253209">
    <property type="component" value="Unassembled WGS sequence"/>
</dbReference>
<keyword evidence="3" id="KW-1185">Reference proteome</keyword>
<name>A0A367GN92_9SPHI</name>
<dbReference type="AlphaFoldDB" id="A0A367GN92"/>
<dbReference type="RefSeq" id="WP_114005492.1">
    <property type="nucleotide sequence ID" value="NZ_QGDC01000006.1"/>
</dbReference>
<sequence>MKKIILVIFSVVIAFAANAQQKLAFPFQGGKTVMQNFFRDSLKVSKDVINKKAVGSAVFKFTANEYGQVKKIIVYYADDAILVKSIIEALQKSDRKWIIPDGEKTHDFILPFSINFNTSPTSSDQLNKQLFDYYSKRQPIVSFDQVPLDMATLLPTIIVKYDIK</sequence>
<comment type="caution">
    <text evidence="2">The sequence shown here is derived from an EMBL/GenBank/DDBJ whole genome shotgun (WGS) entry which is preliminary data.</text>
</comment>
<feature type="chain" id="PRO_5016883296" description="TonB C-terminal domain-containing protein" evidence="1">
    <location>
        <begin position="20"/>
        <end position="164"/>
    </location>
</feature>
<organism evidence="2 3">
    <name type="scientific">Mucilaginibacter hurinus</name>
    <dbReference type="NCBI Taxonomy" id="2201324"/>
    <lineage>
        <taxon>Bacteria</taxon>
        <taxon>Pseudomonadati</taxon>
        <taxon>Bacteroidota</taxon>
        <taxon>Sphingobacteriia</taxon>
        <taxon>Sphingobacteriales</taxon>
        <taxon>Sphingobacteriaceae</taxon>
        <taxon>Mucilaginibacter</taxon>
    </lineage>
</organism>
<evidence type="ECO:0008006" key="4">
    <source>
        <dbReference type="Google" id="ProtNLM"/>
    </source>
</evidence>
<evidence type="ECO:0000313" key="3">
    <source>
        <dbReference type="Proteomes" id="UP000253209"/>
    </source>
</evidence>
<keyword evidence="1" id="KW-0732">Signal</keyword>
<reference evidence="2 3" key="1">
    <citation type="submission" date="2018-05" db="EMBL/GenBank/DDBJ databases">
        <title>Mucilaginibacter hurinus sp. nov., isolated from briquette warehouse soil.</title>
        <authorList>
            <person name="Choi L."/>
        </authorList>
    </citation>
    <scope>NUCLEOTIDE SEQUENCE [LARGE SCALE GENOMIC DNA]</scope>
    <source>
        <strain evidence="2 3">ZR32</strain>
    </source>
</reference>
<proteinExistence type="predicted"/>
<evidence type="ECO:0000256" key="1">
    <source>
        <dbReference type="SAM" id="SignalP"/>
    </source>
</evidence>
<accession>A0A367GN92</accession>